<comment type="similarity">
    <text evidence="1">Belongs to the ATP-dependent AMP-binding enzyme family.</text>
</comment>
<dbReference type="InterPro" id="IPR040097">
    <property type="entry name" value="FAAL/FAAC"/>
</dbReference>
<dbReference type="PANTHER" id="PTHR22754">
    <property type="entry name" value="DISCO-INTERACTING PROTEIN 2 DIP2 -RELATED"/>
    <property type="match status" value="1"/>
</dbReference>
<reference evidence="8 9" key="1">
    <citation type="submission" date="2019-09" db="EMBL/GenBank/DDBJ databases">
        <authorList>
            <person name="Wang X."/>
        </authorList>
    </citation>
    <scope>NUCLEOTIDE SEQUENCE [LARGE SCALE GENOMIC DNA]</scope>
    <source>
        <strain evidence="8 9">CICC 11023</strain>
    </source>
</reference>
<evidence type="ECO:0000259" key="6">
    <source>
        <dbReference type="Pfam" id="PF00501"/>
    </source>
</evidence>
<dbReference type="InterPro" id="IPR045851">
    <property type="entry name" value="AMP-bd_C_sf"/>
</dbReference>
<evidence type="ECO:0000256" key="4">
    <source>
        <dbReference type="ARBA" id="ARBA00023098"/>
    </source>
</evidence>
<feature type="region of interest" description="Disordered" evidence="5">
    <location>
        <begin position="42"/>
        <end position="72"/>
    </location>
</feature>
<dbReference type="Gene3D" id="3.40.50.12780">
    <property type="entry name" value="N-terminal domain of ligase-like"/>
    <property type="match status" value="1"/>
</dbReference>
<dbReference type="Pfam" id="PF00501">
    <property type="entry name" value="AMP-binding"/>
    <property type="match status" value="1"/>
</dbReference>
<keyword evidence="3" id="KW-0276">Fatty acid metabolism</keyword>
<dbReference type="EMBL" id="VXLC01000001">
    <property type="protein sequence ID" value="KAA8890478.1"/>
    <property type="molecule type" value="Genomic_DNA"/>
</dbReference>
<dbReference type="GO" id="GO:0016874">
    <property type="term" value="F:ligase activity"/>
    <property type="evidence" value="ECO:0007669"/>
    <property type="project" value="UniProtKB-KW"/>
</dbReference>
<evidence type="ECO:0000313" key="9">
    <source>
        <dbReference type="Proteomes" id="UP000323876"/>
    </source>
</evidence>
<keyword evidence="4" id="KW-0443">Lipid metabolism</keyword>
<sequence>MGDRLERGGPAGGHRRVRHPPRCRAAVWAVAIHRDLSLGSGLRTDRRHLPRGGAPFDYPRRRPGRSARRTPQRGLVTACNSLAARIAELAETRPDEVAYTELRYRMHERLPVSMTYAGLHSAAGELAERLRAGSAPGDRVAILCAHGLDYAVAFLACLYSNRIAVPLFPAAGPRNKERLLAVLADARPTLALLSHGDSNRASILGPVLGAVVELAPDITAPLADSPAPVIDPIRAELAYLQYTSGSTQSPAGVRVTHANMTTALEQLRQALQPTPGKPILTWLPFFHDMGLILGLSLPLYCGVPGLTMSPAEFAKRPIRWLRAVSDYRAGITGGPNFGLCLMVSSTTPEERAGLDLSCLDMLLNGSEPVRADTLAEFTRTFAEYGFRHRAHTPGFGLAEATLTVTIGDWRADPVAQYFERSALAEGRAVQLAQSLGGTPLVGCGAPIGQDVRIVHPVSCAELPTGRVGEIWVAGANVCDGYYGRPDATAETFHATLRGSEAGWLRTGDLGFWFDGQLYIAGRRKDVIVVDGRNHFPADIEATVEACAAEIRPGHVTAFGHDDGRREDLVIVAELRVVDATEPAELSVLARRIRTAVAAAHEVMPGSVMLVEPGRIPKTTSGKLRRGECRARYIAGQLDPVAMI</sequence>
<dbReference type="AlphaFoldDB" id="A0A5N0EM49"/>
<evidence type="ECO:0000259" key="7">
    <source>
        <dbReference type="Pfam" id="PF23024"/>
    </source>
</evidence>
<evidence type="ECO:0000256" key="5">
    <source>
        <dbReference type="SAM" id="MobiDB-lite"/>
    </source>
</evidence>
<dbReference type="GO" id="GO:0070566">
    <property type="term" value="F:adenylyltransferase activity"/>
    <property type="evidence" value="ECO:0007669"/>
    <property type="project" value="TreeGrafter"/>
</dbReference>
<keyword evidence="9" id="KW-1185">Reference proteome</keyword>
<dbReference type="InterPro" id="IPR000873">
    <property type="entry name" value="AMP-dep_synth/lig_dom"/>
</dbReference>
<dbReference type="GO" id="GO:0005886">
    <property type="term" value="C:plasma membrane"/>
    <property type="evidence" value="ECO:0007669"/>
    <property type="project" value="TreeGrafter"/>
</dbReference>
<organism evidence="8 9">
    <name type="scientific">Nocardia colli</name>
    <dbReference type="NCBI Taxonomy" id="2545717"/>
    <lineage>
        <taxon>Bacteria</taxon>
        <taxon>Bacillati</taxon>
        <taxon>Actinomycetota</taxon>
        <taxon>Actinomycetes</taxon>
        <taxon>Mycobacteriales</taxon>
        <taxon>Nocardiaceae</taxon>
        <taxon>Nocardia</taxon>
    </lineage>
</organism>
<feature type="domain" description="AMP-binding enzyme C-terminal" evidence="7">
    <location>
        <begin position="525"/>
        <end position="638"/>
    </location>
</feature>
<dbReference type="OrthoDB" id="3671040at2"/>
<dbReference type="InterPro" id="IPR042099">
    <property type="entry name" value="ANL_N_sf"/>
</dbReference>
<evidence type="ECO:0000256" key="1">
    <source>
        <dbReference type="ARBA" id="ARBA00006432"/>
    </source>
</evidence>
<evidence type="ECO:0000256" key="2">
    <source>
        <dbReference type="ARBA" id="ARBA00022598"/>
    </source>
</evidence>
<dbReference type="Gene3D" id="3.30.300.30">
    <property type="match status" value="1"/>
</dbReference>
<dbReference type="FunFam" id="3.40.50.12780:FF:000013">
    <property type="entry name" value="Long-chain-fatty-acid--AMP ligase FadD32"/>
    <property type="match status" value="1"/>
</dbReference>
<evidence type="ECO:0000256" key="3">
    <source>
        <dbReference type="ARBA" id="ARBA00022832"/>
    </source>
</evidence>
<dbReference type="CDD" id="cd05931">
    <property type="entry name" value="FAAL"/>
    <property type="match status" value="1"/>
</dbReference>
<dbReference type="Pfam" id="PF23024">
    <property type="entry name" value="AMP-dom_DIP2-like"/>
    <property type="match status" value="1"/>
</dbReference>
<dbReference type="Proteomes" id="UP000323876">
    <property type="component" value="Unassembled WGS sequence"/>
</dbReference>
<dbReference type="GO" id="GO:0071766">
    <property type="term" value="P:Actinobacterium-type cell wall biogenesis"/>
    <property type="evidence" value="ECO:0007669"/>
    <property type="project" value="UniProtKB-ARBA"/>
</dbReference>
<accession>A0A5N0EM49</accession>
<dbReference type="SUPFAM" id="SSF56801">
    <property type="entry name" value="Acetyl-CoA synthetase-like"/>
    <property type="match status" value="1"/>
</dbReference>
<protein>
    <submittedName>
        <fullName evidence="8">Fatty acyl-AMP ligase</fullName>
    </submittedName>
</protein>
<dbReference type="GO" id="GO:0006633">
    <property type="term" value="P:fatty acid biosynthetic process"/>
    <property type="evidence" value="ECO:0007669"/>
    <property type="project" value="TreeGrafter"/>
</dbReference>
<feature type="compositionally biased region" description="Basic residues" evidence="5">
    <location>
        <begin position="61"/>
        <end position="71"/>
    </location>
</feature>
<comment type="caution">
    <text evidence="8">The sequence shown here is derived from an EMBL/GenBank/DDBJ whole genome shotgun (WGS) entry which is preliminary data.</text>
</comment>
<dbReference type="PANTHER" id="PTHR22754:SF32">
    <property type="entry name" value="DISCO-INTERACTING PROTEIN 2"/>
    <property type="match status" value="1"/>
</dbReference>
<evidence type="ECO:0000313" key="8">
    <source>
        <dbReference type="EMBL" id="KAA8890478.1"/>
    </source>
</evidence>
<dbReference type="InterPro" id="IPR025110">
    <property type="entry name" value="AMP-bd_C"/>
</dbReference>
<gene>
    <name evidence="8" type="ORF">F3087_04140</name>
</gene>
<proteinExistence type="inferred from homology"/>
<feature type="domain" description="AMP-dependent synthetase/ligase" evidence="6">
    <location>
        <begin position="90"/>
        <end position="482"/>
    </location>
</feature>
<keyword evidence="2 8" id="KW-0436">Ligase</keyword>
<name>A0A5N0EM49_9NOCA</name>